<reference evidence="2" key="1">
    <citation type="submission" date="2016-06" db="EMBL/GenBank/DDBJ databases">
        <title>Genome sequencing of cellulolytic organisms.</title>
        <authorList>
            <person name="Bohra V."/>
            <person name="Dafale N.A."/>
            <person name="Purohit H.J."/>
        </authorList>
    </citation>
    <scope>NUCLEOTIDE SEQUENCE [LARGE SCALE GENOMIC DNA]</scope>
    <source>
        <strain evidence="2">ND21</strain>
    </source>
</reference>
<dbReference type="EMBL" id="LZEM01000018">
    <property type="protein sequence ID" value="OAZ40914.1"/>
    <property type="molecule type" value="Genomic_DNA"/>
</dbReference>
<evidence type="ECO:0000313" key="2">
    <source>
        <dbReference type="Proteomes" id="UP000093918"/>
    </source>
</evidence>
<evidence type="ECO:0000313" key="1">
    <source>
        <dbReference type="EMBL" id="OAZ40914.1"/>
    </source>
</evidence>
<keyword evidence="2" id="KW-1185">Reference proteome</keyword>
<comment type="caution">
    <text evidence="1">The sequence shown here is derived from an EMBL/GenBank/DDBJ whole genome shotgun (WGS) entry which is preliminary data.</text>
</comment>
<protein>
    <submittedName>
        <fullName evidence="1">Uncharacterized protein</fullName>
    </submittedName>
</protein>
<gene>
    <name evidence="1" type="ORF">A9Z40_02950</name>
</gene>
<organism evidence="1 2">
    <name type="scientific">Microbacterium arborescens</name>
    <dbReference type="NCBI Taxonomy" id="33883"/>
    <lineage>
        <taxon>Bacteria</taxon>
        <taxon>Bacillati</taxon>
        <taxon>Actinomycetota</taxon>
        <taxon>Actinomycetes</taxon>
        <taxon>Micrococcales</taxon>
        <taxon>Microbacteriaceae</taxon>
        <taxon>Microbacterium</taxon>
    </lineage>
</organism>
<dbReference type="Proteomes" id="UP000093918">
    <property type="component" value="Unassembled WGS sequence"/>
</dbReference>
<sequence length="59" mass="6993">MSRSTNGQLILIRSLLRMLEVVSMVTTVRAERRKFQHSQEVFSNFLSYGVSRVRMRFSR</sequence>
<proteinExistence type="predicted"/>
<name>A0ABX2WII6_9MICO</name>
<accession>A0ABX2WII6</accession>